<dbReference type="SUPFAM" id="SSF49764">
    <property type="entry name" value="HSP20-like chaperones"/>
    <property type="match status" value="1"/>
</dbReference>
<comment type="caution">
    <text evidence="2">The sequence shown here is derived from an EMBL/GenBank/DDBJ whole genome shotgun (WGS) entry which is preliminary data.</text>
</comment>
<proteinExistence type="predicted"/>
<dbReference type="Pfam" id="PF00011">
    <property type="entry name" value="HSP20"/>
    <property type="match status" value="1"/>
</dbReference>
<name>A0A644TV41_9ZZZZ</name>
<sequence>MNNLTLYGNNPFDLIDRFFSNDDLFYTGFRTPAVDISEEDNRYLIEAELPGLSEKDVKLELKDGILYLSTAKKESKEEKSAKNRWLRRERREFQFSRSFDLPDNIDVEKIEASFRDGLLTVALPKKAEAAPRIVPVKVA</sequence>
<feature type="domain" description="SHSP" evidence="1">
    <location>
        <begin position="24"/>
        <end position="139"/>
    </location>
</feature>
<protein>
    <recommendedName>
        <fullName evidence="1">SHSP domain-containing protein</fullName>
    </recommendedName>
</protein>
<dbReference type="PROSITE" id="PS01031">
    <property type="entry name" value="SHSP"/>
    <property type="match status" value="1"/>
</dbReference>
<evidence type="ECO:0000313" key="2">
    <source>
        <dbReference type="EMBL" id="MPL70843.1"/>
    </source>
</evidence>
<organism evidence="2">
    <name type="scientific">bioreactor metagenome</name>
    <dbReference type="NCBI Taxonomy" id="1076179"/>
    <lineage>
        <taxon>unclassified sequences</taxon>
        <taxon>metagenomes</taxon>
        <taxon>ecological metagenomes</taxon>
    </lineage>
</organism>
<dbReference type="EMBL" id="VSSQ01000055">
    <property type="protein sequence ID" value="MPL70843.1"/>
    <property type="molecule type" value="Genomic_DNA"/>
</dbReference>
<dbReference type="PANTHER" id="PTHR11527">
    <property type="entry name" value="HEAT-SHOCK PROTEIN 20 FAMILY MEMBER"/>
    <property type="match status" value="1"/>
</dbReference>
<dbReference type="InterPro" id="IPR002068">
    <property type="entry name" value="A-crystallin/Hsp20_dom"/>
</dbReference>
<dbReference type="Gene3D" id="2.60.40.790">
    <property type="match status" value="1"/>
</dbReference>
<dbReference type="InterPro" id="IPR008978">
    <property type="entry name" value="HSP20-like_chaperone"/>
</dbReference>
<accession>A0A644TV41</accession>
<dbReference type="InterPro" id="IPR031107">
    <property type="entry name" value="Small_HSP"/>
</dbReference>
<dbReference type="AlphaFoldDB" id="A0A644TV41"/>
<dbReference type="CDD" id="cd06471">
    <property type="entry name" value="ACD_LpsHSP_like"/>
    <property type="match status" value="1"/>
</dbReference>
<reference evidence="2" key="1">
    <citation type="submission" date="2019-08" db="EMBL/GenBank/DDBJ databases">
        <authorList>
            <person name="Kucharzyk K."/>
            <person name="Murdoch R.W."/>
            <person name="Higgins S."/>
            <person name="Loffler F."/>
        </authorList>
    </citation>
    <scope>NUCLEOTIDE SEQUENCE</scope>
</reference>
<gene>
    <name evidence="2" type="ORF">SDC9_16605</name>
</gene>
<evidence type="ECO:0000259" key="1">
    <source>
        <dbReference type="PROSITE" id="PS01031"/>
    </source>
</evidence>